<dbReference type="Gene3D" id="2.60.120.260">
    <property type="entry name" value="Galactose-binding domain-like"/>
    <property type="match status" value="1"/>
</dbReference>
<protein>
    <recommendedName>
        <fullName evidence="4">ADP-ribosylglycohydrolase family protein</fullName>
    </recommendedName>
</protein>
<dbReference type="SUPFAM" id="SSF101478">
    <property type="entry name" value="ADP-ribosylglycohydrolase"/>
    <property type="match status" value="1"/>
</dbReference>
<dbReference type="Proteomes" id="UP000179129">
    <property type="component" value="Unassembled WGS sequence"/>
</dbReference>
<evidence type="ECO:0000313" key="3">
    <source>
        <dbReference type="Proteomes" id="UP000179129"/>
    </source>
</evidence>
<dbReference type="STRING" id="1817867.A3F83_00050"/>
<dbReference type="Pfam" id="PF03747">
    <property type="entry name" value="ADP_ribosyl_GH"/>
    <property type="match status" value="1"/>
</dbReference>
<feature type="chain" id="PRO_5009522620" description="ADP-ribosylglycohydrolase family protein" evidence="1">
    <location>
        <begin position="21"/>
        <end position="494"/>
    </location>
</feature>
<dbReference type="Gene3D" id="1.10.4080.10">
    <property type="entry name" value="ADP-ribosylation/Crystallin J1"/>
    <property type="match status" value="1"/>
</dbReference>
<keyword evidence="1" id="KW-0732">Signal</keyword>
<proteinExistence type="predicted"/>
<dbReference type="InterPro" id="IPR036705">
    <property type="entry name" value="Ribosyl_crysJ1_sf"/>
</dbReference>
<sequence>MRPLLPIRLTYLSVILLTLASCTGGTQTVRISADLMRDKIKGGWVGQTVGVCYGGPTEFRWDGSWIQDDVPIDYNENILTKYFNNDDLYMDLAFLAVLDSLGLDASSEALALKFANAGFSLWHANQAGRWNILHGIMPPASGFWKNNPHADDIDFQIEADFIGLLCPAMPATALEYCEKVGHIMNYGDGVYGGVFIASMYCQAYVEQDIATVVEKALQSLPRESGYYRCISDVLAWWRQYPDDWHRCWFEVQKKWSQDVGCPECTLQPGNIDAKLNGAYVTIGLLYGGMDFGKTLEIATRCGQDSDCNPSNAGGVLGTLIGFEKIPAQWKVGLEQIEDQKFDYCDYSLKDVYEVNYRLAGELVARGGGSVGESSWIIQRQRPEAPDEVEIGFEGLTPSVLIDMPDSSLRDKYSVAFEGRAFVVNGFLDGDKGDARYEVRVDGKLLETITLEANYHNRRTPLLWNYDLEAGSHQLEIAKVSGEGNPRRLSLLVYR</sequence>
<dbReference type="AlphaFoldDB" id="A0A1F5YT71"/>
<gene>
    <name evidence="2" type="ORF">A3F83_00050</name>
</gene>
<organism evidence="2 3">
    <name type="scientific">Candidatus Glassbacteria bacterium RIFCSPLOWO2_12_FULL_58_11</name>
    <dbReference type="NCBI Taxonomy" id="1817867"/>
    <lineage>
        <taxon>Bacteria</taxon>
        <taxon>Candidatus Glassiibacteriota</taxon>
    </lineage>
</organism>
<accession>A0A1F5YT71</accession>
<dbReference type="PROSITE" id="PS51257">
    <property type="entry name" value="PROKAR_LIPOPROTEIN"/>
    <property type="match status" value="1"/>
</dbReference>
<reference evidence="2 3" key="1">
    <citation type="journal article" date="2016" name="Nat. Commun.">
        <title>Thousands of microbial genomes shed light on interconnected biogeochemical processes in an aquifer system.</title>
        <authorList>
            <person name="Anantharaman K."/>
            <person name="Brown C.T."/>
            <person name="Hug L.A."/>
            <person name="Sharon I."/>
            <person name="Castelle C.J."/>
            <person name="Probst A.J."/>
            <person name="Thomas B.C."/>
            <person name="Singh A."/>
            <person name="Wilkins M.J."/>
            <person name="Karaoz U."/>
            <person name="Brodie E.L."/>
            <person name="Williams K.H."/>
            <person name="Hubbard S.S."/>
            <person name="Banfield J.F."/>
        </authorList>
    </citation>
    <scope>NUCLEOTIDE SEQUENCE [LARGE SCALE GENOMIC DNA]</scope>
</reference>
<evidence type="ECO:0000313" key="2">
    <source>
        <dbReference type="EMBL" id="OGG03305.1"/>
    </source>
</evidence>
<evidence type="ECO:0008006" key="4">
    <source>
        <dbReference type="Google" id="ProtNLM"/>
    </source>
</evidence>
<name>A0A1F5YT71_9BACT</name>
<dbReference type="EMBL" id="MFIX01000152">
    <property type="protein sequence ID" value="OGG03305.1"/>
    <property type="molecule type" value="Genomic_DNA"/>
</dbReference>
<feature type="signal peptide" evidence="1">
    <location>
        <begin position="1"/>
        <end position="20"/>
    </location>
</feature>
<evidence type="ECO:0000256" key="1">
    <source>
        <dbReference type="SAM" id="SignalP"/>
    </source>
</evidence>
<dbReference type="InterPro" id="IPR005502">
    <property type="entry name" value="Ribosyl_crysJ1"/>
</dbReference>
<comment type="caution">
    <text evidence="2">The sequence shown here is derived from an EMBL/GenBank/DDBJ whole genome shotgun (WGS) entry which is preliminary data.</text>
</comment>